<dbReference type="Pfam" id="PF08240">
    <property type="entry name" value="ADH_N"/>
    <property type="match status" value="1"/>
</dbReference>
<evidence type="ECO:0000256" key="1">
    <source>
        <dbReference type="ARBA" id="ARBA00022857"/>
    </source>
</evidence>
<keyword evidence="1" id="KW-0521">NADP</keyword>
<dbReference type="EMBL" id="VLLL01000005">
    <property type="protein sequence ID" value="TWJ15647.1"/>
    <property type="molecule type" value="Genomic_DNA"/>
</dbReference>
<comment type="caution">
    <text evidence="4">The sequence shown here is derived from an EMBL/GenBank/DDBJ whole genome shotgun (WGS) entry which is preliminary data.</text>
</comment>
<dbReference type="GO" id="GO:0003960">
    <property type="term" value="F:quinone reductase (NADPH) activity"/>
    <property type="evidence" value="ECO:0007669"/>
    <property type="project" value="InterPro"/>
</dbReference>
<dbReference type="CDD" id="cd05286">
    <property type="entry name" value="QOR2"/>
    <property type="match status" value="1"/>
</dbReference>
<dbReference type="InterPro" id="IPR011032">
    <property type="entry name" value="GroES-like_sf"/>
</dbReference>
<evidence type="ECO:0000313" key="5">
    <source>
        <dbReference type="Proteomes" id="UP000321617"/>
    </source>
</evidence>
<dbReference type="OrthoDB" id="9780520at2"/>
<evidence type="ECO:0000256" key="2">
    <source>
        <dbReference type="ARBA" id="ARBA00023002"/>
    </source>
</evidence>
<dbReference type="InterPro" id="IPR002364">
    <property type="entry name" value="Quin_OxRdtase/zeta-crystal_CS"/>
</dbReference>
<dbReference type="Pfam" id="PF00107">
    <property type="entry name" value="ADH_zinc_N"/>
    <property type="match status" value="1"/>
</dbReference>
<protein>
    <submittedName>
        <fullName evidence="4">NADPH2:quinone reductase</fullName>
    </submittedName>
</protein>
<keyword evidence="5" id="KW-1185">Reference proteome</keyword>
<dbReference type="SUPFAM" id="SSF51735">
    <property type="entry name" value="NAD(P)-binding Rossmann-fold domains"/>
    <property type="match status" value="1"/>
</dbReference>
<dbReference type="GO" id="GO:0070402">
    <property type="term" value="F:NADPH binding"/>
    <property type="evidence" value="ECO:0007669"/>
    <property type="project" value="TreeGrafter"/>
</dbReference>
<dbReference type="RefSeq" id="WP_147134682.1">
    <property type="nucleotide sequence ID" value="NZ_BAABIJ010000001.1"/>
</dbReference>
<dbReference type="PANTHER" id="PTHR48106">
    <property type="entry name" value="QUINONE OXIDOREDUCTASE PIG3-RELATED"/>
    <property type="match status" value="1"/>
</dbReference>
<dbReference type="Gene3D" id="3.40.50.720">
    <property type="entry name" value="NAD(P)-binding Rossmann-like Domain"/>
    <property type="match status" value="1"/>
</dbReference>
<gene>
    <name evidence="4" type="ORF">LX16_1358</name>
</gene>
<dbReference type="FunFam" id="3.40.50.720:FF:000053">
    <property type="entry name" value="Quinone oxidoreductase 1"/>
    <property type="match status" value="1"/>
</dbReference>
<name>A0A562VCU2_9ACTN</name>
<organism evidence="4 5">
    <name type="scientific">Stackebrandtia albiflava</name>
    <dbReference type="NCBI Taxonomy" id="406432"/>
    <lineage>
        <taxon>Bacteria</taxon>
        <taxon>Bacillati</taxon>
        <taxon>Actinomycetota</taxon>
        <taxon>Actinomycetes</taxon>
        <taxon>Glycomycetales</taxon>
        <taxon>Glycomycetaceae</taxon>
        <taxon>Stackebrandtia</taxon>
    </lineage>
</organism>
<dbReference type="Proteomes" id="UP000321617">
    <property type="component" value="Unassembled WGS sequence"/>
</dbReference>
<keyword evidence="2" id="KW-0560">Oxidoreductase</keyword>
<dbReference type="GO" id="GO:0035925">
    <property type="term" value="F:mRNA 3'-UTR AU-rich region binding"/>
    <property type="evidence" value="ECO:0007669"/>
    <property type="project" value="TreeGrafter"/>
</dbReference>
<dbReference type="GO" id="GO:0008270">
    <property type="term" value="F:zinc ion binding"/>
    <property type="evidence" value="ECO:0007669"/>
    <property type="project" value="InterPro"/>
</dbReference>
<dbReference type="SUPFAM" id="SSF50129">
    <property type="entry name" value="GroES-like"/>
    <property type="match status" value="1"/>
</dbReference>
<reference evidence="4 5" key="1">
    <citation type="journal article" date="2013" name="Stand. Genomic Sci.">
        <title>Genomic Encyclopedia of Type Strains, Phase I: The one thousand microbial genomes (KMG-I) project.</title>
        <authorList>
            <person name="Kyrpides N.C."/>
            <person name="Woyke T."/>
            <person name="Eisen J.A."/>
            <person name="Garrity G."/>
            <person name="Lilburn T.G."/>
            <person name="Beck B.J."/>
            <person name="Whitman W.B."/>
            <person name="Hugenholtz P."/>
            <person name="Klenk H.P."/>
        </authorList>
    </citation>
    <scope>NUCLEOTIDE SEQUENCE [LARGE SCALE GENOMIC DNA]</scope>
    <source>
        <strain evidence="4 5">DSM 45044</strain>
    </source>
</reference>
<dbReference type="PROSITE" id="PS01162">
    <property type="entry name" value="QOR_ZETA_CRYSTAL"/>
    <property type="match status" value="1"/>
</dbReference>
<dbReference type="InterPro" id="IPR047618">
    <property type="entry name" value="QOR-like"/>
</dbReference>
<evidence type="ECO:0000313" key="4">
    <source>
        <dbReference type="EMBL" id="TWJ15647.1"/>
    </source>
</evidence>
<feature type="domain" description="Enoyl reductase (ER)" evidence="3">
    <location>
        <begin position="11"/>
        <end position="319"/>
    </location>
</feature>
<dbReference type="GO" id="GO:0005829">
    <property type="term" value="C:cytosol"/>
    <property type="evidence" value="ECO:0007669"/>
    <property type="project" value="TreeGrafter"/>
</dbReference>
<proteinExistence type="predicted"/>
<dbReference type="PANTHER" id="PTHR48106:SF13">
    <property type="entry name" value="QUINONE OXIDOREDUCTASE-RELATED"/>
    <property type="match status" value="1"/>
</dbReference>
<dbReference type="InterPro" id="IPR036291">
    <property type="entry name" value="NAD(P)-bd_dom_sf"/>
</dbReference>
<dbReference type="InterPro" id="IPR020843">
    <property type="entry name" value="ER"/>
</dbReference>
<accession>A0A562VCU2</accession>
<evidence type="ECO:0000259" key="3">
    <source>
        <dbReference type="SMART" id="SM00829"/>
    </source>
</evidence>
<sequence length="321" mass="33962">MLRAIVIDTPGGPDAMRVRQVSPRRPGPGEVLVDVSACGVNFIDVYHRTGRYPVDTPFTPGLEGAGTVAEVGEDVTDLAVGDLVAWFQVMGSYADQVVAPADALIRVPQGVTARLAAAVLLQGVTAHYLSHSTHEVRPGDRVLIHAAAGGVGLLLTQLVKHRGGWVAATVSTPEKAELARDAGADEVLEYAGFAERVRDLTDGRGVDVVYDGVGADTYEGSLAALSRRGLLALFGQSSGPVPPIDPQVLARHGSLFLTRPTSGDYVATTEEFRSRSGELFALVADGTLSVRIGAEYELPDAARAHRDLEERRTTGKLLLLP</sequence>
<dbReference type="SMART" id="SM00829">
    <property type="entry name" value="PKS_ER"/>
    <property type="match status" value="1"/>
</dbReference>
<dbReference type="AlphaFoldDB" id="A0A562VCU2"/>
<dbReference type="InterPro" id="IPR013154">
    <property type="entry name" value="ADH-like_N"/>
</dbReference>
<dbReference type="Gene3D" id="3.90.180.10">
    <property type="entry name" value="Medium-chain alcohol dehydrogenases, catalytic domain"/>
    <property type="match status" value="1"/>
</dbReference>
<dbReference type="InterPro" id="IPR013149">
    <property type="entry name" value="ADH-like_C"/>
</dbReference>